<proteinExistence type="predicted"/>
<gene>
    <name evidence="1" type="ORF">MACHINA_142</name>
</gene>
<name>A0A1B2IES4_9CAUD</name>
<accession>A0A1B2IES4</accession>
<organism evidence="1 2">
    <name type="scientific">Erwinia phage Machina</name>
    <dbReference type="NCBI Taxonomy" id="1883375"/>
    <lineage>
        <taxon>Viruses</taxon>
        <taxon>Duplodnaviria</taxon>
        <taxon>Heunggongvirae</taxon>
        <taxon>Uroviricota</taxon>
        <taxon>Caudoviricetes</taxon>
        <taxon>Chimalliviridae</taxon>
        <taxon>Machinavirus</taxon>
        <taxon>Machinavirus machina</taxon>
    </lineage>
</organism>
<protein>
    <submittedName>
        <fullName evidence="1">Uncharacterized protein</fullName>
    </submittedName>
</protein>
<evidence type="ECO:0000313" key="1">
    <source>
        <dbReference type="EMBL" id="ANZ49780.1"/>
    </source>
</evidence>
<evidence type="ECO:0000313" key="2">
    <source>
        <dbReference type="Proteomes" id="UP000229939"/>
    </source>
</evidence>
<reference evidence="2" key="1">
    <citation type="submission" date="2016-06" db="EMBL/GenBank/DDBJ databases">
        <authorList>
            <person name="Berg J.A."/>
            <person name="Smith H.G."/>
            <person name="Hyde J.R."/>
            <person name="Merrill B.D."/>
            <person name="Sharma R."/>
            <person name="Breakwell D.P."/>
            <person name="Hope S."/>
            <person name="Grose J.H."/>
        </authorList>
    </citation>
    <scope>NUCLEOTIDE SEQUENCE [LARGE SCALE GENOMIC DNA]</scope>
</reference>
<sequence>MYQLTLSNGLTVSLVQPTVEDVRKFTQNHRDARTSQSMWILSENGEFILPKFVKSAHGEHIAINRFLDKMQKVGTEYGLAVCTAELPDDLVLMSDELMHLSVEYLALIDTYCKNPNARTFIMMSNMASHLWNVHHRKKH</sequence>
<dbReference type="EMBL" id="KX397370">
    <property type="protein sequence ID" value="ANZ49780.1"/>
    <property type="molecule type" value="Genomic_DNA"/>
</dbReference>
<keyword evidence="2" id="KW-1185">Reference proteome</keyword>
<dbReference type="Proteomes" id="UP000229939">
    <property type="component" value="Segment"/>
</dbReference>